<evidence type="ECO:0000259" key="2">
    <source>
        <dbReference type="SMART" id="SM00014"/>
    </source>
</evidence>
<keyword evidence="4" id="KW-1185">Reference proteome</keyword>
<feature type="transmembrane region" description="Helical" evidence="1">
    <location>
        <begin position="226"/>
        <end position="244"/>
    </location>
</feature>
<dbReference type="Pfam" id="PF01569">
    <property type="entry name" value="PAP2"/>
    <property type="match status" value="1"/>
</dbReference>
<dbReference type="AlphaFoldDB" id="A0A856MGD8"/>
<dbReference type="PANTHER" id="PTHR14969">
    <property type="entry name" value="SPHINGOSINE-1-PHOSPHATE PHOSPHOHYDROLASE"/>
    <property type="match status" value="1"/>
</dbReference>
<organism evidence="3 4">
    <name type="scientific">Brasilonema sennae CENA114</name>
    <dbReference type="NCBI Taxonomy" id="415709"/>
    <lineage>
        <taxon>Bacteria</taxon>
        <taxon>Bacillati</taxon>
        <taxon>Cyanobacteriota</taxon>
        <taxon>Cyanophyceae</taxon>
        <taxon>Nostocales</taxon>
        <taxon>Scytonemataceae</taxon>
        <taxon>Brasilonema</taxon>
        <taxon>Bromeliae group (in: Brasilonema)</taxon>
    </lineage>
</organism>
<dbReference type="RefSeq" id="WP_171976589.1">
    <property type="nucleotide sequence ID" value="NZ_CAWOXK010000001.1"/>
</dbReference>
<dbReference type="InterPro" id="IPR000326">
    <property type="entry name" value="PAP2/HPO"/>
</dbReference>
<proteinExistence type="predicted"/>
<feature type="transmembrane region" description="Helical" evidence="1">
    <location>
        <begin position="294"/>
        <end position="313"/>
    </location>
</feature>
<evidence type="ECO:0000313" key="3">
    <source>
        <dbReference type="EMBL" id="QDL09300.1"/>
    </source>
</evidence>
<dbReference type="SUPFAM" id="SSF48317">
    <property type="entry name" value="Acid phosphatase/Vanadium-dependent haloperoxidase"/>
    <property type="match status" value="1"/>
</dbReference>
<gene>
    <name evidence="3" type="ORF">DP114_16540</name>
</gene>
<feature type="transmembrane region" description="Helical" evidence="1">
    <location>
        <begin position="190"/>
        <end position="214"/>
    </location>
</feature>
<dbReference type="EMBL" id="CP030118">
    <property type="protein sequence ID" value="QDL09300.1"/>
    <property type="molecule type" value="Genomic_DNA"/>
</dbReference>
<keyword evidence="1" id="KW-0472">Membrane</keyword>
<accession>A0A856MGD8</accession>
<evidence type="ECO:0000256" key="1">
    <source>
        <dbReference type="SAM" id="Phobius"/>
    </source>
</evidence>
<protein>
    <recommendedName>
        <fullName evidence="2">Phosphatidic acid phosphatase type 2/haloperoxidase domain-containing protein</fullName>
    </recommendedName>
</protein>
<evidence type="ECO:0000313" key="4">
    <source>
        <dbReference type="Proteomes" id="UP000503129"/>
    </source>
</evidence>
<reference evidence="3 4" key="1">
    <citation type="submission" date="2018-06" db="EMBL/GenBank/DDBJ databases">
        <title>Comparative genomics of Brasilonema spp. strains.</title>
        <authorList>
            <person name="Alvarenga D.O."/>
            <person name="Fiore M.F."/>
            <person name="Varani A.M."/>
        </authorList>
    </citation>
    <scope>NUCLEOTIDE SEQUENCE [LARGE SCALE GENOMIC DNA]</scope>
    <source>
        <strain evidence="3 4">CENA114</strain>
    </source>
</reference>
<keyword evidence="1" id="KW-0812">Transmembrane</keyword>
<dbReference type="PANTHER" id="PTHR14969:SF13">
    <property type="entry name" value="AT30094P"/>
    <property type="match status" value="1"/>
</dbReference>
<feature type="domain" description="Phosphatidic acid phosphatase type 2/haloperoxidase" evidence="2">
    <location>
        <begin position="226"/>
        <end position="334"/>
    </location>
</feature>
<keyword evidence="1" id="KW-1133">Transmembrane helix</keyword>
<feature type="transmembrane region" description="Helical" evidence="1">
    <location>
        <begin position="319"/>
        <end position="340"/>
    </location>
</feature>
<dbReference type="InterPro" id="IPR036938">
    <property type="entry name" value="PAP2/HPO_sf"/>
</dbReference>
<dbReference type="Gene3D" id="1.20.144.10">
    <property type="entry name" value="Phosphatidic acid phosphatase type 2/haloperoxidase"/>
    <property type="match status" value="2"/>
</dbReference>
<name>A0A856MGD8_9CYAN</name>
<feature type="transmembrane region" description="Helical" evidence="1">
    <location>
        <begin position="148"/>
        <end position="170"/>
    </location>
</feature>
<dbReference type="KEGG" id="bsen:DP114_16540"/>
<dbReference type="CDD" id="cd03392">
    <property type="entry name" value="PAP2_like_2"/>
    <property type="match status" value="1"/>
</dbReference>
<dbReference type="SMART" id="SM00014">
    <property type="entry name" value="acidPPc"/>
    <property type="match status" value="1"/>
</dbReference>
<sequence>MGTHHNNFLNQNPLVRAIHTAVKGRARYKVNGLYRSEALKRYLELRLSEEKDVKQVRANHDTGNVLVLFHSDLSANAIAWLLEKIVLDYTKQGRKLPLRTSYISIAPEEAIILPINKRKLNNLTVGAQKQESTQTRVKKQLEQAGSQLILTSGTTVCTLVLCTGLLHRYGLDERILLAIQKLHTPLLDRIMVGITFLGQPVVLLLICLGLRIGLQRYNRRTQATTLSIAAIGAMGLTFFLKRLFGRARPDLWDWIINVGHHSFPSGHAMGSIVIYGFVGYILAKEFPQWREQILALTVVLIVAIGFSRLYLGVHWPSDVVAGYAAGLVWLIVCIKSLELWQKFQSSGKDLHTIFGLRDSHKAEKVQITYA</sequence>
<dbReference type="Proteomes" id="UP000503129">
    <property type="component" value="Chromosome"/>
</dbReference>
<feature type="transmembrane region" description="Helical" evidence="1">
    <location>
        <begin position="264"/>
        <end position="282"/>
    </location>
</feature>